<evidence type="ECO:0000259" key="7">
    <source>
        <dbReference type="Pfam" id="PF13473"/>
    </source>
</evidence>
<dbReference type="NCBIfam" id="NF007697">
    <property type="entry name" value="PRK10378.1"/>
    <property type="match status" value="1"/>
</dbReference>
<dbReference type="InterPro" id="IPR034981">
    <property type="entry name" value="Imelysin-like_EfeO/Algp7"/>
</dbReference>
<dbReference type="Pfam" id="PF09375">
    <property type="entry name" value="Peptidase_M75"/>
    <property type="match status" value="1"/>
</dbReference>
<dbReference type="CDD" id="cd14656">
    <property type="entry name" value="Imelysin-like_EfeO"/>
    <property type="match status" value="1"/>
</dbReference>
<evidence type="ECO:0000256" key="4">
    <source>
        <dbReference type="ARBA" id="ARBA00022729"/>
    </source>
</evidence>
<evidence type="ECO:0000256" key="1">
    <source>
        <dbReference type="ARBA" id="ARBA00004418"/>
    </source>
</evidence>
<evidence type="ECO:0000256" key="2">
    <source>
        <dbReference type="ARBA" id="ARBA00004459"/>
    </source>
</evidence>
<dbReference type="PROSITE" id="PS51257">
    <property type="entry name" value="PROKAR_LIPOPROTEIN"/>
    <property type="match status" value="1"/>
</dbReference>
<organism evidence="8 9">
    <name type="scientific">Amantichitinum ursilacus</name>
    <dbReference type="NCBI Taxonomy" id="857265"/>
    <lineage>
        <taxon>Bacteria</taxon>
        <taxon>Pseudomonadati</taxon>
        <taxon>Pseudomonadota</taxon>
        <taxon>Betaproteobacteria</taxon>
        <taxon>Neisseriales</taxon>
        <taxon>Chitinibacteraceae</taxon>
        <taxon>Amantichitinum</taxon>
    </lineage>
</organism>
<evidence type="ECO:0000259" key="6">
    <source>
        <dbReference type="Pfam" id="PF09375"/>
    </source>
</evidence>
<evidence type="ECO:0000256" key="5">
    <source>
        <dbReference type="SAM" id="SignalP"/>
    </source>
</evidence>
<dbReference type="GO" id="GO:0042597">
    <property type="term" value="C:periplasmic space"/>
    <property type="evidence" value="ECO:0007669"/>
    <property type="project" value="UniProtKB-SubCell"/>
</dbReference>
<dbReference type="STRING" id="857265.WG78_14975"/>
<reference evidence="8 9" key="1">
    <citation type="submission" date="2015-07" db="EMBL/GenBank/DDBJ databases">
        <title>Draft genome sequence of the Amantichitinum ursilacus IGB-41, a new chitin-degrading bacterium.</title>
        <authorList>
            <person name="Kirstahler P."/>
            <person name="Guenther M."/>
            <person name="Grumaz C."/>
            <person name="Rupp S."/>
            <person name="Zibek S."/>
            <person name="Sohn K."/>
        </authorList>
    </citation>
    <scope>NUCLEOTIDE SEQUENCE [LARGE SCALE GENOMIC DNA]</scope>
    <source>
        <strain evidence="8 9">IGB-41</strain>
    </source>
</reference>
<comment type="similarity">
    <text evidence="3">Belongs to the EfeM/EfeO family.</text>
</comment>
<evidence type="ECO:0000313" key="8">
    <source>
        <dbReference type="EMBL" id="KPC51896.1"/>
    </source>
</evidence>
<dbReference type="PANTHER" id="PTHR39192:SF1">
    <property type="entry name" value="IRON UPTAKE SYSTEM COMPONENT EFEO"/>
    <property type="match status" value="1"/>
</dbReference>
<feature type="domain" description="EfeO-type cupredoxin-like" evidence="7">
    <location>
        <begin position="38"/>
        <end position="136"/>
    </location>
</feature>
<evidence type="ECO:0000256" key="3">
    <source>
        <dbReference type="ARBA" id="ARBA00005989"/>
    </source>
</evidence>
<feature type="domain" description="Imelysin-like" evidence="6">
    <location>
        <begin position="157"/>
        <end position="388"/>
    </location>
</feature>
<dbReference type="EMBL" id="LAQT01000012">
    <property type="protein sequence ID" value="KPC51896.1"/>
    <property type="molecule type" value="Genomic_DNA"/>
</dbReference>
<dbReference type="InterPro" id="IPR008972">
    <property type="entry name" value="Cupredoxin"/>
</dbReference>
<name>A0A0N0XJ58_9NEIS</name>
<dbReference type="OrthoDB" id="7348379at2"/>
<comment type="subcellular location">
    <subcellularLocation>
        <location evidence="2">Cell outer membrane</location>
        <topology evidence="2">Lipid-anchor</topology>
    </subcellularLocation>
    <subcellularLocation>
        <location evidence="1">Periplasm</location>
    </subcellularLocation>
</comment>
<gene>
    <name evidence="8" type="primary">efeO</name>
    <name evidence="8" type="ORF">WG78_14975</name>
</gene>
<protein>
    <submittedName>
        <fullName evidence="8">Iron uptake system component EfeO</fullName>
    </submittedName>
</protein>
<feature type="chain" id="PRO_5005863027" evidence="5">
    <location>
        <begin position="30"/>
        <end position="396"/>
    </location>
</feature>
<dbReference type="Pfam" id="PF13473">
    <property type="entry name" value="Cupredoxin_1"/>
    <property type="match status" value="1"/>
</dbReference>
<dbReference type="InterPro" id="IPR038352">
    <property type="entry name" value="Imelysin_sf"/>
</dbReference>
<keyword evidence="4 5" id="KW-0732">Signal</keyword>
<dbReference type="Gene3D" id="1.20.1420.20">
    <property type="entry name" value="M75 peptidase, HXXE motif"/>
    <property type="match status" value="1"/>
</dbReference>
<dbReference type="RefSeq" id="WP_083459172.1">
    <property type="nucleotide sequence ID" value="NZ_LAQT01000012.1"/>
</dbReference>
<keyword evidence="9" id="KW-1185">Reference proteome</keyword>
<proteinExistence type="inferred from homology"/>
<feature type="signal peptide" evidence="5">
    <location>
        <begin position="1"/>
        <end position="29"/>
    </location>
</feature>
<dbReference type="InterPro" id="IPR053377">
    <property type="entry name" value="Iron_uptake_EfeM/EfeO"/>
</dbReference>
<dbReference type="Gene3D" id="2.60.40.420">
    <property type="entry name" value="Cupredoxins - blue copper proteins"/>
    <property type="match status" value="1"/>
</dbReference>
<dbReference type="InterPro" id="IPR018976">
    <property type="entry name" value="Imelysin-like"/>
</dbReference>
<accession>A0A0N0XJ58</accession>
<dbReference type="PANTHER" id="PTHR39192">
    <property type="entry name" value="IRON UPTAKE SYSTEM COMPONENT EFEO"/>
    <property type="match status" value="1"/>
</dbReference>
<dbReference type="NCBIfam" id="NF041757">
    <property type="entry name" value="EfeO"/>
    <property type="match status" value="1"/>
</dbReference>
<dbReference type="Proteomes" id="UP000037939">
    <property type="component" value="Unassembled WGS sequence"/>
</dbReference>
<dbReference type="GO" id="GO:0009279">
    <property type="term" value="C:cell outer membrane"/>
    <property type="evidence" value="ECO:0007669"/>
    <property type="project" value="UniProtKB-SubCell"/>
</dbReference>
<dbReference type="InterPro" id="IPR050894">
    <property type="entry name" value="EfeM/EfeO_iron_uptake"/>
</dbReference>
<evidence type="ECO:0000313" key="9">
    <source>
        <dbReference type="Proteomes" id="UP000037939"/>
    </source>
</evidence>
<comment type="caution">
    <text evidence="8">The sequence shown here is derived from an EMBL/GenBank/DDBJ whole genome shotgun (WGS) entry which is preliminary data.</text>
</comment>
<dbReference type="InterPro" id="IPR028096">
    <property type="entry name" value="EfeO_Cupredoxin"/>
</dbReference>
<dbReference type="PATRIC" id="fig|857265.3.peg.3079"/>
<sequence>MNVRSTLKPSLALALLAALTACEKPSAPAADTAASAPAASIAAAAPAGKPGEYTVVIKDEGCETNALSVPAGKSTFKIVNKSARAVEWEILKGVIVVEERENIAPGFTQSLSADLQAGDYDITCGLLSNPKGKLTVTANGDQPAAAGPSLDALNQPLTDYKAYVAAEVSALVDATGKFTAAVKAGKLKEAQALYGPTRQHYERIEPIAELFSDLDKSMDARADDFKDKEKDPTFTGFHRIEYGLFAEKSTKGLNDLSDKLLADTQELKKRVDTLAFPPKKLVGGAAELIEEVAKTKISGEEDRYSHTDLFDFQANVDGAKKVYDLLRPLVDKADASLSPKIDANFKEVDDLLAKYKKGDGYVSYEKVTEADRNALKGPITALAEDLSKLRGTLGMD</sequence>
<dbReference type="AlphaFoldDB" id="A0A0N0XJ58"/>